<proteinExistence type="predicted"/>
<dbReference type="InterPro" id="IPR017455">
    <property type="entry name" value="Znf_FYVE-rel"/>
</dbReference>
<dbReference type="Proteomes" id="UP000794436">
    <property type="component" value="Unassembled WGS sequence"/>
</dbReference>
<dbReference type="InterPro" id="IPR013083">
    <property type="entry name" value="Znf_RING/FYVE/PHD"/>
</dbReference>
<evidence type="ECO:0000259" key="6">
    <source>
        <dbReference type="PROSITE" id="PS50178"/>
    </source>
</evidence>
<feature type="region of interest" description="Disordered" evidence="5">
    <location>
        <begin position="334"/>
        <end position="484"/>
    </location>
</feature>
<evidence type="ECO:0000256" key="4">
    <source>
        <dbReference type="PROSITE-ProRule" id="PRU00091"/>
    </source>
</evidence>
<dbReference type="InterPro" id="IPR003018">
    <property type="entry name" value="GAF"/>
</dbReference>
<dbReference type="Pfam" id="PF01590">
    <property type="entry name" value="GAF"/>
    <property type="match status" value="1"/>
</dbReference>
<feature type="compositionally biased region" description="Low complexity" evidence="5">
    <location>
        <begin position="420"/>
        <end position="446"/>
    </location>
</feature>
<dbReference type="GO" id="GO:0008270">
    <property type="term" value="F:zinc ion binding"/>
    <property type="evidence" value="ECO:0007669"/>
    <property type="project" value="UniProtKB-KW"/>
</dbReference>
<dbReference type="PANTHER" id="PTHR43102">
    <property type="entry name" value="SLR1143 PROTEIN"/>
    <property type="match status" value="1"/>
</dbReference>
<accession>A0A8K1CIW6</accession>
<dbReference type="CDD" id="cd15737">
    <property type="entry name" value="FYVE2_Vac1p_like"/>
    <property type="match status" value="1"/>
</dbReference>
<sequence length="653" mass="71923">MSYENASELSRESTGALRWPADVDLDVWYQAERAEVDDVIKDALDLSVWSLEARKDTTSIYLHCKNNEKLSYSVRVVARVAGTVTSVMDCLRSADSASLRAFMKLFHPKAYLDSEVLHNHVANNNESESLTLKWLALASGKTALGRSKEFCVREYCTVIPNHRAYGTVGVCKFESYDGVGARYAIRAKPDTYSLTVYEPSSFVIYQTGEEGMLNVTLTFSMRKARGSDSVSPGVKSLAMRMAMDMVYLQRAVQHLLFQPSTLVKKKEWVSDNERSNCSLCVQSFGMLKRRHHCRVCGEVVCASCTVFKVVSNNDQEPSRIRVCKACLGKSTAPESAQANVTVPPPPAPNTGTFNSNRSVNQLQHQSSTAASYSHGTTPPFKNITLSQVSTSSSTASDDSRRSGDEGDSIASMPQGMLPPYKSQSASPPLSSLYSKSTSSSYSDYDTNPAASVHGSVQGSPRSSNQSTATVGSSSLQRSGSKTDKRTNYFNEDFAEICMLAMETLNCAMAGIRTDDLELVNYIDGQQYPDLPRSLPTFRRIAARGKPCIVLDVSADKRIAGDKRNTAKLQFFVGIPLIMDGEVIGDLCVADRFPRESIDYKAVEVLIVLGKTVTQYMTSRDFMEDLAYFKALQRKKREQEEGIVSNAAMKEVAF</sequence>
<dbReference type="SUPFAM" id="SSF57903">
    <property type="entry name" value="FYVE/PHD zinc finger"/>
    <property type="match status" value="1"/>
</dbReference>
<feature type="compositionally biased region" description="Polar residues" evidence="5">
    <location>
        <begin position="454"/>
        <end position="479"/>
    </location>
</feature>
<dbReference type="OrthoDB" id="5872154at2759"/>
<dbReference type="AlphaFoldDB" id="A0A8K1CIW6"/>
<dbReference type="InterPro" id="IPR029016">
    <property type="entry name" value="GAF-like_dom_sf"/>
</dbReference>
<dbReference type="Gene3D" id="3.30.450.40">
    <property type="match status" value="1"/>
</dbReference>
<protein>
    <recommendedName>
        <fullName evidence="6">FYVE-type domain-containing protein</fullName>
    </recommendedName>
</protein>
<dbReference type="SUPFAM" id="SSF55781">
    <property type="entry name" value="GAF domain-like"/>
    <property type="match status" value="1"/>
</dbReference>
<reference evidence="7" key="1">
    <citation type="submission" date="2019-03" db="EMBL/GenBank/DDBJ databases">
        <title>Long read genome sequence of the mycoparasitic Pythium oligandrum ATCC 38472 isolated from sugarbeet rhizosphere.</title>
        <authorList>
            <person name="Gaulin E."/>
        </authorList>
    </citation>
    <scope>NUCLEOTIDE SEQUENCE</scope>
    <source>
        <strain evidence="7">ATCC 38472_TT</strain>
    </source>
</reference>
<organism evidence="7 8">
    <name type="scientific">Pythium oligandrum</name>
    <name type="common">Mycoparasitic fungus</name>
    <dbReference type="NCBI Taxonomy" id="41045"/>
    <lineage>
        <taxon>Eukaryota</taxon>
        <taxon>Sar</taxon>
        <taxon>Stramenopiles</taxon>
        <taxon>Oomycota</taxon>
        <taxon>Peronosporomycetes</taxon>
        <taxon>Pythiales</taxon>
        <taxon>Pythiaceae</taxon>
        <taxon>Pythium</taxon>
    </lineage>
</organism>
<evidence type="ECO:0000256" key="5">
    <source>
        <dbReference type="SAM" id="MobiDB-lite"/>
    </source>
</evidence>
<keyword evidence="2 4" id="KW-0863">Zinc-finger</keyword>
<name>A0A8K1CIW6_PYTOL</name>
<dbReference type="Pfam" id="PF01363">
    <property type="entry name" value="FYVE"/>
    <property type="match status" value="1"/>
</dbReference>
<keyword evidence="8" id="KW-1185">Reference proteome</keyword>
<gene>
    <name evidence="7" type="ORF">Poli38472_012889</name>
</gene>
<keyword evidence="1" id="KW-0479">Metal-binding</keyword>
<evidence type="ECO:0000256" key="3">
    <source>
        <dbReference type="ARBA" id="ARBA00022833"/>
    </source>
</evidence>
<evidence type="ECO:0000313" key="7">
    <source>
        <dbReference type="EMBL" id="TMW64267.1"/>
    </source>
</evidence>
<dbReference type="SMART" id="SM00064">
    <property type="entry name" value="FYVE"/>
    <property type="match status" value="1"/>
</dbReference>
<feature type="domain" description="FYVE-type" evidence="6">
    <location>
        <begin position="271"/>
        <end position="331"/>
    </location>
</feature>
<dbReference type="InterPro" id="IPR000306">
    <property type="entry name" value="Znf_FYVE"/>
</dbReference>
<dbReference type="PANTHER" id="PTHR43102:SF2">
    <property type="entry name" value="GAF DOMAIN-CONTAINING PROTEIN"/>
    <property type="match status" value="1"/>
</dbReference>
<evidence type="ECO:0000256" key="1">
    <source>
        <dbReference type="ARBA" id="ARBA00022723"/>
    </source>
</evidence>
<keyword evidence="3" id="KW-0862">Zinc</keyword>
<comment type="caution">
    <text evidence="7">The sequence shown here is derived from an EMBL/GenBank/DDBJ whole genome shotgun (WGS) entry which is preliminary data.</text>
</comment>
<dbReference type="PROSITE" id="PS50178">
    <property type="entry name" value="ZF_FYVE"/>
    <property type="match status" value="1"/>
</dbReference>
<dbReference type="EMBL" id="SPLM01000040">
    <property type="protein sequence ID" value="TMW64267.1"/>
    <property type="molecule type" value="Genomic_DNA"/>
</dbReference>
<evidence type="ECO:0000313" key="8">
    <source>
        <dbReference type="Proteomes" id="UP000794436"/>
    </source>
</evidence>
<evidence type="ECO:0000256" key="2">
    <source>
        <dbReference type="ARBA" id="ARBA00022771"/>
    </source>
</evidence>
<feature type="compositionally biased region" description="Polar residues" evidence="5">
    <location>
        <begin position="351"/>
        <end position="376"/>
    </location>
</feature>
<dbReference type="InterPro" id="IPR011011">
    <property type="entry name" value="Znf_FYVE_PHD"/>
</dbReference>
<dbReference type="Gene3D" id="3.30.40.10">
    <property type="entry name" value="Zinc/RING finger domain, C3HC4 (zinc finger)"/>
    <property type="match status" value="1"/>
</dbReference>